<dbReference type="SUPFAM" id="SSF63411">
    <property type="entry name" value="LuxS/MPP-like metallohydrolase"/>
    <property type="match status" value="2"/>
</dbReference>
<evidence type="ECO:0000313" key="2">
    <source>
        <dbReference type="EMBL" id="QSZ27913.1"/>
    </source>
</evidence>
<dbReference type="NCBIfam" id="NF047422">
    <property type="entry name" value="YfmF_fam"/>
    <property type="match status" value="1"/>
</dbReference>
<dbReference type="GO" id="GO:0046872">
    <property type="term" value="F:metal ion binding"/>
    <property type="evidence" value="ECO:0007669"/>
    <property type="project" value="InterPro"/>
</dbReference>
<dbReference type="KEGG" id="aaut:ACETAC_03260"/>
<protein>
    <submittedName>
        <fullName evidence="2">Insulinase family protein</fullName>
    </submittedName>
</protein>
<dbReference type="RefSeq" id="WP_284680632.1">
    <property type="nucleotide sequence ID" value="NZ_CP060096.1"/>
</dbReference>
<dbReference type="Pfam" id="PF05193">
    <property type="entry name" value="Peptidase_M16_C"/>
    <property type="match status" value="1"/>
</dbReference>
<dbReference type="PANTHER" id="PTHR11851:SF186">
    <property type="entry name" value="INACTIVE METALLOPROTEASE YMFF-RELATED"/>
    <property type="match status" value="1"/>
</dbReference>
<keyword evidence="3" id="KW-1185">Reference proteome</keyword>
<dbReference type="Gene3D" id="3.30.830.10">
    <property type="entry name" value="Metalloenzyme, LuxS/M16 peptidase-like"/>
    <property type="match status" value="2"/>
</dbReference>
<evidence type="ECO:0000313" key="3">
    <source>
        <dbReference type="Proteomes" id="UP000671913"/>
    </source>
</evidence>
<proteinExistence type="predicted"/>
<dbReference type="EMBL" id="CP060096">
    <property type="protein sequence ID" value="QSZ27913.1"/>
    <property type="molecule type" value="Genomic_DNA"/>
</dbReference>
<dbReference type="PANTHER" id="PTHR11851">
    <property type="entry name" value="METALLOPROTEASE"/>
    <property type="match status" value="1"/>
</dbReference>
<organism evidence="2 3">
    <name type="scientific">Aceticella autotrophica</name>
    <dbReference type="NCBI Taxonomy" id="2755338"/>
    <lineage>
        <taxon>Bacteria</taxon>
        <taxon>Bacillati</taxon>
        <taxon>Bacillota</taxon>
        <taxon>Clostridia</taxon>
        <taxon>Thermoanaerobacterales</taxon>
        <taxon>Thermoanaerobacteraceae</taxon>
        <taxon>Aceticella</taxon>
    </lineage>
</organism>
<dbReference type="InterPro" id="IPR050361">
    <property type="entry name" value="MPP/UQCRC_Complex"/>
</dbReference>
<dbReference type="AlphaFoldDB" id="A0A975AWZ2"/>
<accession>A0A975AWZ2</accession>
<name>A0A975AWZ2_9THEO</name>
<gene>
    <name evidence="2" type="ORF">ACETAC_03260</name>
</gene>
<evidence type="ECO:0000259" key="1">
    <source>
        <dbReference type="Pfam" id="PF05193"/>
    </source>
</evidence>
<dbReference type="InterPro" id="IPR007863">
    <property type="entry name" value="Peptidase_M16_C"/>
</dbReference>
<feature type="domain" description="Peptidase M16 C-terminal" evidence="1">
    <location>
        <begin position="181"/>
        <end position="353"/>
    </location>
</feature>
<dbReference type="Proteomes" id="UP000671913">
    <property type="component" value="Chromosome"/>
</dbReference>
<reference evidence="2" key="1">
    <citation type="submission" date="2020-08" db="EMBL/GenBank/DDBJ databases">
        <title>Genomic insights into the carbon and energy metabolism of the first obligate autotrophic acetogenic bacterium Aceticella autotrophica gen. nov., sp. nov.</title>
        <authorList>
            <person name="Toshchakov S.V."/>
            <person name="Elcheninov A.G."/>
            <person name="Kublanov I.V."/>
            <person name="Frolov E.N."/>
            <person name="Lebedinsky A.V."/>
        </authorList>
    </citation>
    <scope>NUCLEOTIDE SEQUENCE</scope>
    <source>
        <strain evidence="2">3443-3Ac</strain>
    </source>
</reference>
<sequence>MDLIHVQITDGINLYVKNIDKFKTISINTYIHNYLGKDATRFALIPSILRRGTKKIKTYKDISKFLEGLYGATLSSAVYKRGERHIQQYKLELAEEKYINEDILNVGANFLKEFLFNPLIVDNGFEKAYVNQEKEIQKNRIESRINEKTKYAVDRCIEEMCKGENYSIYELGSIEDLNEIDEKNLYRYYCKCMNTLPIDIYVVGHVDPDYVIQLFHKHFNVEREKILSIPETAVKKSVEKVKYVTDKLDVTQGKLTLGFRTNISPNEKAYYPLLLYSGILGGGPFSKLFMNVREKSSLAYYASTRLERFKGLMLIMSGIEIDNYQKTLDLILQQVEEMKRGNISNYEFDSTLKAVRTSMNAIKDSATQLSDFYMSQNIAHSNDDIEDFINKIEKVAINDVVRVSENIKLDTVYFMTGRKGGVANAGNMQ</sequence>
<dbReference type="InterPro" id="IPR011249">
    <property type="entry name" value="Metalloenz_LuxS/M16"/>
</dbReference>